<keyword evidence="4" id="KW-1185">Reference proteome</keyword>
<feature type="domain" description="Erythromycin biosynthesis protein CIII-like C-terminal" evidence="2">
    <location>
        <begin position="307"/>
        <end position="401"/>
    </location>
</feature>
<proteinExistence type="predicted"/>
<dbReference type="Gene3D" id="3.40.50.2000">
    <property type="entry name" value="Glycogen Phosphorylase B"/>
    <property type="match status" value="2"/>
</dbReference>
<dbReference type="InterPro" id="IPR050426">
    <property type="entry name" value="Glycosyltransferase_28"/>
</dbReference>
<dbReference type="CDD" id="cd03784">
    <property type="entry name" value="GT1_Gtf-like"/>
    <property type="match status" value="1"/>
</dbReference>
<dbReference type="GO" id="GO:0008194">
    <property type="term" value="F:UDP-glycosyltransferase activity"/>
    <property type="evidence" value="ECO:0007669"/>
    <property type="project" value="InterPro"/>
</dbReference>
<sequence length="420" mass="45877">MKVLILSFGSRGDTQPFVALARAFQSAGHKAVLAVSGSSASLAEPYGIPCEHLGDTFSDYMKDPRVREALETNYGGLRGKKLMIQLMRAHRREMEQARDRMAELDTDGADVLIHQSTVPGNQLAERAGIPSIPVFLVPDTVPTSAFPNPLSLYRVPRPLYRASYAWSRPYLWGFMGGTRRWRTRKLGLPYRRHQADVLRQPDGSPSTVLHAFSRHMLPAELDYPDWVHTTGYWFLPRPADWQPPRQLTAFLDAGEPPVYVGFGSMAGLNPRRTGEIVAEAIRLAGARAVVVTGWGGIELDSPGTDVLVLQQAPFDWLFPRMAAIVHHGGSGTIGSALASGRPQVVCPFQEATRFLASRMCASGVAPAVIPQVDLSPRRLAVAMRRAVKDPVHGQRAAELGRLVRAEGGAPAAVKIVESVI</sequence>
<reference evidence="3 4" key="1">
    <citation type="submission" date="2020-02" db="EMBL/GenBank/DDBJ databases">
        <authorList>
            <person name="Li X.-J."/>
            <person name="Han X.-M."/>
        </authorList>
    </citation>
    <scope>NUCLEOTIDE SEQUENCE [LARGE SCALE GENOMIC DNA]</scope>
    <source>
        <strain evidence="3 4">CCTCC AB 2017055</strain>
    </source>
</reference>
<dbReference type="GO" id="GO:0017000">
    <property type="term" value="P:antibiotic biosynthetic process"/>
    <property type="evidence" value="ECO:0007669"/>
    <property type="project" value="UniProtKB-ARBA"/>
</dbReference>
<evidence type="ECO:0000313" key="3">
    <source>
        <dbReference type="EMBL" id="NEE03920.1"/>
    </source>
</evidence>
<dbReference type="SUPFAM" id="SSF53756">
    <property type="entry name" value="UDP-Glycosyltransferase/glycogen phosphorylase"/>
    <property type="match status" value="1"/>
</dbReference>
<dbReference type="PANTHER" id="PTHR48050">
    <property type="entry name" value="STEROL 3-BETA-GLUCOSYLTRANSFERASE"/>
    <property type="match status" value="1"/>
</dbReference>
<keyword evidence="3" id="KW-0808">Transferase</keyword>
<dbReference type="Proteomes" id="UP000475214">
    <property type="component" value="Unassembled WGS sequence"/>
</dbReference>
<evidence type="ECO:0000256" key="1">
    <source>
        <dbReference type="SAM" id="Coils"/>
    </source>
</evidence>
<dbReference type="AlphaFoldDB" id="A0A6L9SIM5"/>
<gene>
    <name evidence="3" type="ORF">G1H10_27505</name>
</gene>
<organism evidence="3 4">
    <name type="scientific">Phytoactinopolyspora halotolerans</name>
    <dbReference type="NCBI Taxonomy" id="1981512"/>
    <lineage>
        <taxon>Bacteria</taxon>
        <taxon>Bacillati</taxon>
        <taxon>Actinomycetota</taxon>
        <taxon>Actinomycetes</taxon>
        <taxon>Jiangellales</taxon>
        <taxon>Jiangellaceae</taxon>
        <taxon>Phytoactinopolyspora</taxon>
    </lineage>
</organism>
<dbReference type="FunFam" id="3.40.50.2000:FF:000009">
    <property type="entry name" value="Sterol 3-beta-glucosyltransferase UGT80A2"/>
    <property type="match status" value="1"/>
</dbReference>
<dbReference type="InterPro" id="IPR010610">
    <property type="entry name" value="EryCIII-like_C"/>
</dbReference>
<name>A0A6L9SIM5_9ACTN</name>
<comment type="caution">
    <text evidence="3">The sequence shown here is derived from an EMBL/GenBank/DDBJ whole genome shotgun (WGS) entry which is preliminary data.</text>
</comment>
<dbReference type="Pfam" id="PF06722">
    <property type="entry name" value="EryCIII-like_C"/>
    <property type="match status" value="1"/>
</dbReference>
<dbReference type="GO" id="GO:0016758">
    <property type="term" value="F:hexosyltransferase activity"/>
    <property type="evidence" value="ECO:0007669"/>
    <property type="project" value="UniProtKB-ARBA"/>
</dbReference>
<accession>A0A6L9SIM5</accession>
<protein>
    <submittedName>
        <fullName evidence="3">Glycosyltransferase family 1 protein</fullName>
    </submittedName>
</protein>
<keyword evidence="1" id="KW-0175">Coiled coil</keyword>
<evidence type="ECO:0000313" key="4">
    <source>
        <dbReference type="Proteomes" id="UP000475214"/>
    </source>
</evidence>
<dbReference type="PANTHER" id="PTHR48050:SF13">
    <property type="entry name" value="STEROL 3-BETA-GLUCOSYLTRANSFERASE UGT80A2"/>
    <property type="match status" value="1"/>
</dbReference>
<dbReference type="InterPro" id="IPR002213">
    <property type="entry name" value="UDP_glucos_trans"/>
</dbReference>
<evidence type="ECO:0000259" key="2">
    <source>
        <dbReference type="Pfam" id="PF06722"/>
    </source>
</evidence>
<feature type="coiled-coil region" evidence="1">
    <location>
        <begin position="80"/>
        <end position="107"/>
    </location>
</feature>
<dbReference type="EMBL" id="JAAGOA010000027">
    <property type="protein sequence ID" value="NEE03920.1"/>
    <property type="molecule type" value="Genomic_DNA"/>
</dbReference>
<dbReference type="RefSeq" id="WP_163744010.1">
    <property type="nucleotide sequence ID" value="NZ_JAAGOA010000027.1"/>
</dbReference>